<proteinExistence type="predicted"/>
<dbReference type="RefSeq" id="WP_183668453.1">
    <property type="nucleotide sequence ID" value="NZ_JACHOS010000010.1"/>
</dbReference>
<keyword evidence="3" id="KW-1185">Reference proteome</keyword>
<evidence type="ECO:0000256" key="1">
    <source>
        <dbReference type="SAM" id="SignalP"/>
    </source>
</evidence>
<accession>A0ABU9Z697</accession>
<feature type="chain" id="PRO_5045885247" evidence="1">
    <location>
        <begin position="22"/>
        <end position="192"/>
    </location>
</feature>
<evidence type="ECO:0000313" key="3">
    <source>
        <dbReference type="Proteomes" id="UP001404845"/>
    </source>
</evidence>
<keyword evidence="1" id="KW-0732">Signal</keyword>
<reference evidence="2 3" key="1">
    <citation type="journal article" date="2023" name="PLoS ONE">
        <title>Complete genome assembly of Hawai'i environmental nontuberculous mycobacteria reveals unexpected co-isolation with methylobacteria.</title>
        <authorList>
            <person name="Hendrix J."/>
            <person name="Epperson L.E."/>
            <person name="Tong E.I."/>
            <person name="Chan Y.L."/>
            <person name="Hasan N.A."/>
            <person name="Dawrs S.N."/>
            <person name="Norton G.J."/>
            <person name="Virdi R."/>
            <person name="Crooks J.L."/>
            <person name="Chan E.D."/>
            <person name="Honda J.R."/>
            <person name="Strong M."/>
        </authorList>
    </citation>
    <scope>NUCLEOTIDE SEQUENCE [LARGE SCALE GENOMIC DNA]</scope>
    <source>
        <strain evidence="2 3">NJH_HI01</strain>
    </source>
</reference>
<sequence length="192" mass="20369">MPQLARFLVALALLPAGSARAEGVGFAAERAFPVAGACYGRRYDADHLARHPGQVVSAIHLSGSSRGLIALRPQADRIDPELDLTLRVDFTDGGRAEGGIGCAETGGRIRRCGRGASCAGSFAVDLLPDGRLRIVNDDADSRLSEPVVREPGFSPDAACREKGRFVPPDAQNRVFLLARLPLSACGPERPRD</sequence>
<feature type="signal peptide" evidence="1">
    <location>
        <begin position="1"/>
        <end position="21"/>
    </location>
</feature>
<dbReference type="EMBL" id="JAQYXL010000001">
    <property type="protein sequence ID" value="MEN3226847.1"/>
    <property type="molecule type" value="Genomic_DNA"/>
</dbReference>
<protein>
    <submittedName>
        <fullName evidence="2">Uncharacterized protein</fullName>
    </submittedName>
</protein>
<comment type="caution">
    <text evidence="2">The sequence shown here is derived from an EMBL/GenBank/DDBJ whole genome shotgun (WGS) entry which is preliminary data.</text>
</comment>
<name>A0ABU9Z697_9HYPH</name>
<dbReference type="Proteomes" id="UP001404845">
    <property type="component" value="Unassembled WGS sequence"/>
</dbReference>
<gene>
    <name evidence="2" type="ORF">PUR21_04105</name>
</gene>
<evidence type="ECO:0000313" key="2">
    <source>
        <dbReference type="EMBL" id="MEN3226847.1"/>
    </source>
</evidence>
<organism evidence="2 3">
    <name type="scientific">Methylorubrum rhodesianum</name>
    <dbReference type="NCBI Taxonomy" id="29427"/>
    <lineage>
        <taxon>Bacteria</taxon>
        <taxon>Pseudomonadati</taxon>
        <taxon>Pseudomonadota</taxon>
        <taxon>Alphaproteobacteria</taxon>
        <taxon>Hyphomicrobiales</taxon>
        <taxon>Methylobacteriaceae</taxon>
        <taxon>Methylorubrum</taxon>
    </lineage>
</organism>